<evidence type="ECO:0000313" key="10">
    <source>
        <dbReference type="EMBL" id="SHI04404.1"/>
    </source>
</evidence>
<dbReference type="InterPro" id="IPR050738">
    <property type="entry name" value="Sulfatase"/>
</dbReference>
<keyword evidence="5" id="KW-0378">Hydrolase</keyword>
<name>A0A1M5XXT7_9BRAD</name>
<sequence length="555" mass="61044">MTFHTRSMWFGLLAAATVAISPAAAQKKANVVMLMTDDTGWADFGCYLGGSALGHPTPNIDRVAKEGAMFTNWYGQASCTAGRASFITGRIPIRSAMSVVVVPGDPNGLRPETPTIAEFYQKNGYSTYYSGKWHLGDVEKFYPINHGFDEMKEFAAYYPGVYGYSDTAHDAHPWFPKGNAEYWKMYQSVVNLYEWEGTAGKPAVKGNNGAVITLENLADFDMRQTDSAIEYIKKHAKDSKPFFMDVNFMKMHQPTSPNKMFAGKSHLGNYSDSMLELDYNIGRIMDVIRAEAPDTIVIITADNGAWQDAWPDAGTHPFRGEKGSPFEAGWRVPGIMWAPGKIPAGLVLHEMMSHMDVWPTTAAMVGLKSPTKGETLDNNGKPIYFDGIDNSAYVTGEANHSARNGWIYIDGENFSGVRADIALDPEAPDVKMAWKALYSSKDTWMGATLSMGAVPSIYNLTMDPYEKYDMMFNGAVATRNPTSSPGRYAGMDNGWALSLIDIPLNEFNQSIIKYPNIERFPGGASTDMLPNLQNPKNPLPYDPLKVPKTVGMGGG</sequence>
<dbReference type="Pfam" id="PF00884">
    <property type="entry name" value="Sulfatase"/>
    <property type="match status" value="1"/>
</dbReference>
<evidence type="ECO:0000259" key="9">
    <source>
        <dbReference type="Pfam" id="PF00884"/>
    </source>
</evidence>
<dbReference type="Gene3D" id="3.30.1120.10">
    <property type="match status" value="1"/>
</dbReference>
<keyword evidence="3" id="KW-0479">Metal-binding</keyword>
<dbReference type="SUPFAM" id="SSF53649">
    <property type="entry name" value="Alkaline phosphatase-like"/>
    <property type="match status" value="1"/>
</dbReference>
<proteinExistence type="inferred from homology"/>
<dbReference type="OrthoDB" id="9803751at2"/>
<evidence type="ECO:0000256" key="5">
    <source>
        <dbReference type="ARBA" id="ARBA00022801"/>
    </source>
</evidence>
<feature type="region of interest" description="Disordered" evidence="7">
    <location>
        <begin position="533"/>
        <end position="555"/>
    </location>
</feature>
<protein>
    <submittedName>
        <fullName evidence="10">Arylsulfatase</fullName>
    </submittedName>
</protein>
<feature type="chain" id="PRO_5012522490" evidence="8">
    <location>
        <begin position="26"/>
        <end position="555"/>
    </location>
</feature>
<evidence type="ECO:0000256" key="7">
    <source>
        <dbReference type="SAM" id="MobiDB-lite"/>
    </source>
</evidence>
<comment type="cofactor">
    <cofactor evidence="1">
        <name>Ca(2+)</name>
        <dbReference type="ChEBI" id="CHEBI:29108"/>
    </cofactor>
</comment>
<dbReference type="RefSeq" id="WP_079605852.1">
    <property type="nucleotide sequence ID" value="NZ_LT670817.1"/>
</dbReference>
<dbReference type="Proteomes" id="UP000189796">
    <property type="component" value="Chromosome I"/>
</dbReference>
<evidence type="ECO:0000256" key="3">
    <source>
        <dbReference type="ARBA" id="ARBA00022723"/>
    </source>
</evidence>
<dbReference type="Gene3D" id="3.40.720.10">
    <property type="entry name" value="Alkaline Phosphatase, subunit A"/>
    <property type="match status" value="1"/>
</dbReference>
<evidence type="ECO:0000256" key="1">
    <source>
        <dbReference type="ARBA" id="ARBA00001913"/>
    </source>
</evidence>
<dbReference type="GO" id="GO:0004065">
    <property type="term" value="F:arylsulfatase activity"/>
    <property type="evidence" value="ECO:0007669"/>
    <property type="project" value="TreeGrafter"/>
</dbReference>
<dbReference type="PROSITE" id="PS00149">
    <property type="entry name" value="SULFATASE_2"/>
    <property type="match status" value="1"/>
</dbReference>
<dbReference type="CDD" id="cd16142">
    <property type="entry name" value="ARS_like"/>
    <property type="match status" value="1"/>
</dbReference>
<accession>A0A1M5XXT7</accession>
<organism evidence="10 11">
    <name type="scientific">Bradyrhizobium erythrophlei</name>
    <dbReference type="NCBI Taxonomy" id="1437360"/>
    <lineage>
        <taxon>Bacteria</taxon>
        <taxon>Pseudomonadati</taxon>
        <taxon>Pseudomonadota</taxon>
        <taxon>Alphaproteobacteria</taxon>
        <taxon>Hyphomicrobiales</taxon>
        <taxon>Nitrobacteraceae</taxon>
        <taxon>Bradyrhizobium</taxon>
    </lineage>
</organism>
<evidence type="ECO:0000256" key="6">
    <source>
        <dbReference type="ARBA" id="ARBA00022837"/>
    </source>
</evidence>
<dbReference type="InterPro" id="IPR000917">
    <property type="entry name" value="Sulfatase_N"/>
</dbReference>
<evidence type="ECO:0000256" key="8">
    <source>
        <dbReference type="SAM" id="SignalP"/>
    </source>
</evidence>
<evidence type="ECO:0000256" key="2">
    <source>
        <dbReference type="ARBA" id="ARBA00008779"/>
    </source>
</evidence>
<dbReference type="EMBL" id="LT670817">
    <property type="protein sequence ID" value="SHI04404.1"/>
    <property type="molecule type" value="Genomic_DNA"/>
</dbReference>
<feature type="domain" description="Sulfatase N-terminal" evidence="9">
    <location>
        <begin position="30"/>
        <end position="366"/>
    </location>
</feature>
<dbReference type="InterPro" id="IPR017850">
    <property type="entry name" value="Alkaline_phosphatase_core_sf"/>
</dbReference>
<keyword evidence="6" id="KW-0106">Calcium</keyword>
<dbReference type="PANTHER" id="PTHR42693:SF42">
    <property type="entry name" value="ARYLSULFATASE G"/>
    <property type="match status" value="1"/>
</dbReference>
<reference evidence="10 11" key="1">
    <citation type="submission" date="2016-11" db="EMBL/GenBank/DDBJ databases">
        <authorList>
            <person name="Jaros S."/>
            <person name="Januszkiewicz K."/>
            <person name="Wedrychowicz H."/>
        </authorList>
    </citation>
    <scope>NUCLEOTIDE SEQUENCE [LARGE SCALE GENOMIC DNA]</scope>
    <source>
        <strain evidence="10 11">GAS138</strain>
    </source>
</reference>
<evidence type="ECO:0000256" key="4">
    <source>
        <dbReference type="ARBA" id="ARBA00022729"/>
    </source>
</evidence>
<evidence type="ECO:0000313" key="11">
    <source>
        <dbReference type="Proteomes" id="UP000189796"/>
    </source>
</evidence>
<gene>
    <name evidence="10" type="ORF">SAMN05443248_7701</name>
</gene>
<dbReference type="GO" id="GO:0046872">
    <property type="term" value="F:metal ion binding"/>
    <property type="evidence" value="ECO:0007669"/>
    <property type="project" value="UniProtKB-KW"/>
</dbReference>
<dbReference type="PANTHER" id="PTHR42693">
    <property type="entry name" value="ARYLSULFATASE FAMILY MEMBER"/>
    <property type="match status" value="1"/>
</dbReference>
<dbReference type="InterPro" id="IPR024607">
    <property type="entry name" value="Sulfatase_CS"/>
</dbReference>
<keyword evidence="4 8" id="KW-0732">Signal</keyword>
<dbReference type="AlphaFoldDB" id="A0A1M5XXT7"/>
<comment type="similarity">
    <text evidence="2">Belongs to the sulfatase family.</text>
</comment>
<feature type="signal peptide" evidence="8">
    <location>
        <begin position="1"/>
        <end position="25"/>
    </location>
</feature>